<dbReference type="OrthoDB" id="759142at2759"/>
<accession>A0A9P6UCV6</accession>
<feature type="chain" id="PRO_5040106845" evidence="9">
    <location>
        <begin position="30"/>
        <end position="226"/>
    </location>
</feature>
<gene>
    <name evidence="11" type="primary">ERV25</name>
    <name evidence="11" type="ORF">DFQ27_002647</name>
</gene>
<evidence type="ECO:0000313" key="11">
    <source>
        <dbReference type="EMBL" id="KAG0269683.1"/>
    </source>
</evidence>
<dbReference type="EMBL" id="JAAAJB010000020">
    <property type="protein sequence ID" value="KAG0269683.1"/>
    <property type="molecule type" value="Genomic_DNA"/>
</dbReference>
<keyword evidence="6 8" id="KW-0472">Membrane</keyword>
<reference evidence="11" key="1">
    <citation type="journal article" date="2020" name="Fungal Divers.">
        <title>Resolving the Mortierellaceae phylogeny through synthesis of multi-gene phylogenetics and phylogenomics.</title>
        <authorList>
            <person name="Vandepol N."/>
            <person name="Liber J."/>
            <person name="Desiro A."/>
            <person name="Na H."/>
            <person name="Kennedy M."/>
            <person name="Barry K."/>
            <person name="Grigoriev I.V."/>
            <person name="Miller A.N."/>
            <person name="O'Donnell K."/>
            <person name="Stajich J.E."/>
            <person name="Bonito G."/>
        </authorList>
    </citation>
    <scope>NUCLEOTIDE SEQUENCE</scope>
    <source>
        <strain evidence="11">BC1065</strain>
    </source>
</reference>
<feature type="signal peptide" evidence="9">
    <location>
        <begin position="1"/>
        <end position="29"/>
    </location>
</feature>
<dbReference type="AlphaFoldDB" id="A0A9P6UCV6"/>
<comment type="similarity">
    <text evidence="2 7">Belongs to the EMP24/GP25L family.</text>
</comment>
<evidence type="ECO:0000256" key="7">
    <source>
        <dbReference type="RuleBase" id="RU003827"/>
    </source>
</evidence>
<sequence>MTRFHMPAAALLATSLILLTSMLTTPAQAVKFELPGQASSEVLPFCISHFVEAETKVLAKIKAKVGANQKISVEITDDTDHQNQLYKKESLGEDQKTMFTTHIAGDIVACFSNSLKDGVQPDQRLTSFIDLDFDIGSEAQDYAKLAETERLKPLEIELRKIEGIVGEVMNTMEHLRNREERMRNTNESTNERVKVFSTLVLVVLVASGLWQIFYLKRFFKKKRLID</sequence>
<dbReference type="Pfam" id="PF01105">
    <property type="entry name" value="EMP24_GP25L"/>
    <property type="match status" value="1"/>
</dbReference>
<feature type="transmembrane region" description="Helical" evidence="8">
    <location>
        <begin position="195"/>
        <end position="215"/>
    </location>
</feature>
<name>A0A9P6UCV6_9FUNG</name>
<evidence type="ECO:0000313" key="12">
    <source>
        <dbReference type="Proteomes" id="UP000807716"/>
    </source>
</evidence>
<dbReference type="Proteomes" id="UP000807716">
    <property type="component" value="Unassembled WGS sequence"/>
</dbReference>
<comment type="caution">
    <text evidence="11">The sequence shown here is derived from an EMBL/GenBank/DDBJ whole genome shotgun (WGS) entry which is preliminary data.</text>
</comment>
<keyword evidence="4 9" id="KW-0732">Signal</keyword>
<evidence type="ECO:0000256" key="2">
    <source>
        <dbReference type="ARBA" id="ARBA00007104"/>
    </source>
</evidence>
<evidence type="ECO:0000256" key="9">
    <source>
        <dbReference type="SAM" id="SignalP"/>
    </source>
</evidence>
<evidence type="ECO:0000256" key="8">
    <source>
        <dbReference type="SAM" id="Phobius"/>
    </source>
</evidence>
<evidence type="ECO:0000256" key="4">
    <source>
        <dbReference type="ARBA" id="ARBA00022729"/>
    </source>
</evidence>
<proteinExistence type="inferred from homology"/>
<dbReference type="SMART" id="SM01190">
    <property type="entry name" value="EMP24_GP25L"/>
    <property type="match status" value="1"/>
</dbReference>
<dbReference type="InterPro" id="IPR015720">
    <property type="entry name" value="Emp24-like"/>
</dbReference>
<organism evidence="11 12">
    <name type="scientific">Actinomortierella ambigua</name>
    <dbReference type="NCBI Taxonomy" id="1343610"/>
    <lineage>
        <taxon>Eukaryota</taxon>
        <taxon>Fungi</taxon>
        <taxon>Fungi incertae sedis</taxon>
        <taxon>Mucoromycota</taxon>
        <taxon>Mortierellomycotina</taxon>
        <taxon>Mortierellomycetes</taxon>
        <taxon>Mortierellales</taxon>
        <taxon>Mortierellaceae</taxon>
        <taxon>Actinomortierella</taxon>
    </lineage>
</organism>
<evidence type="ECO:0000259" key="10">
    <source>
        <dbReference type="PROSITE" id="PS50866"/>
    </source>
</evidence>
<keyword evidence="5 8" id="KW-1133">Transmembrane helix</keyword>
<protein>
    <submittedName>
        <fullName evidence="11">Vesicle coat component</fullName>
    </submittedName>
</protein>
<evidence type="ECO:0000256" key="6">
    <source>
        <dbReference type="ARBA" id="ARBA00023136"/>
    </source>
</evidence>
<feature type="domain" description="GOLD" evidence="10">
    <location>
        <begin position="44"/>
        <end position="135"/>
    </location>
</feature>
<evidence type="ECO:0000256" key="1">
    <source>
        <dbReference type="ARBA" id="ARBA00004479"/>
    </source>
</evidence>
<dbReference type="PROSITE" id="PS50866">
    <property type="entry name" value="GOLD"/>
    <property type="match status" value="1"/>
</dbReference>
<dbReference type="InterPro" id="IPR009038">
    <property type="entry name" value="GOLD_dom"/>
</dbReference>
<evidence type="ECO:0000256" key="5">
    <source>
        <dbReference type="ARBA" id="ARBA00022989"/>
    </source>
</evidence>
<keyword evidence="12" id="KW-1185">Reference proteome</keyword>
<keyword evidence="3 7" id="KW-0812">Transmembrane</keyword>
<comment type="subcellular location">
    <subcellularLocation>
        <location evidence="1 7">Membrane</location>
        <topology evidence="1 7">Single-pass type I membrane protein</topology>
    </subcellularLocation>
</comment>
<dbReference type="GO" id="GO:0016020">
    <property type="term" value="C:membrane"/>
    <property type="evidence" value="ECO:0007669"/>
    <property type="project" value="UniProtKB-SubCell"/>
</dbReference>
<dbReference type="PANTHER" id="PTHR22811">
    <property type="entry name" value="TRANSMEMBRANE EMP24 DOMAIN-CONTAINING PROTEIN"/>
    <property type="match status" value="1"/>
</dbReference>
<evidence type="ECO:0000256" key="3">
    <source>
        <dbReference type="ARBA" id="ARBA00022692"/>
    </source>
</evidence>